<evidence type="ECO:0000313" key="1">
    <source>
        <dbReference type="EMBL" id="CAD8165412.1"/>
    </source>
</evidence>
<dbReference type="Proteomes" id="UP000689195">
    <property type="component" value="Unassembled WGS sequence"/>
</dbReference>
<gene>
    <name evidence="1" type="ORF">PPENT_87.1.T0420200</name>
</gene>
<dbReference type="EMBL" id="CAJJDO010000042">
    <property type="protein sequence ID" value="CAD8165412.1"/>
    <property type="molecule type" value="Genomic_DNA"/>
</dbReference>
<protein>
    <submittedName>
        <fullName evidence="1">Uncharacterized protein</fullName>
    </submittedName>
</protein>
<dbReference type="AlphaFoldDB" id="A0A8S1UNU2"/>
<sequence length="100" mass="12069">MLEKQQEREKHDIRGNSVTNHQTDQIVLKGYVDKQHVIYKICKYQYSKWFTIFQLNQSIIEQQIENYSFKLIHFLQIIRQGEINFGGQKQEKVHFLRKGA</sequence>
<organism evidence="1 2">
    <name type="scientific">Paramecium pentaurelia</name>
    <dbReference type="NCBI Taxonomy" id="43138"/>
    <lineage>
        <taxon>Eukaryota</taxon>
        <taxon>Sar</taxon>
        <taxon>Alveolata</taxon>
        <taxon>Ciliophora</taxon>
        <taxon>Intramacronucleata</taxon>
        <taxon>Oligohymenophorea</taxon>
        <taxon>Peniculida</taxon>
        <taxon>Parameciidae</taxon>
        <taxon>Paramecium</taxon>
    </lineage>
</organism>
<comment type="caution">
    <text evidence="1">The sequence shown here is derived from an EMBL/GenBank/DDBJ whole genome shotgun (WGS) entry which is preliminary data.</text>
</comment>
<name>A0A8S1UNU2_9CILI</name>
<keyword evidence="2" id="KW-1185">Reference proteome</keyword>
<reference evidence="1" key="1">
    <citation type="submission" date="2021-01" db="EMBL/GenBank/DDBJ databases">
        <authorList>
            <consortium name="Genoscope - CEA"/>
            <person name="William W."/>
        </authorList>
    </citation>
    <scope>NUCLEOTIDE SEQUENCE</scope>
</reference>
<proteinExistence type="predicted"/>
<accession>A0A8S1UNU2</accession>
<evidence type="ECO:0000313" key="2">
    <source>
        <dbReference type="Proteomes" id="UP000689195"/>
    </source>
</evidence>